<dbReference type="SUPFAM" id="SSF81427">
    <property type="entry name" value="Mitochondrial cytochrome c oxidase subunit VIIc (aka VIIIa)"/>
    <property type="match status" value="1"/>
</dbReference>
<dbReference type="GeneID" id="18254230"/>
<dbReference type="GO" id="GO:0045277">
    <property type="term" value="C:respiratory chain complex IV"/>
    <property type="evidence" value="ECO:0007669"/>
    <property type="project" value="UniProtKB-UniRule"/>
</dbReference>
<dbReference type="OrthoDB" id="9974841at2759"/>
<keyword evidence="9 11" id="KW-0472">Membrane</keyword>
<evidence type="ECO:0000256" key="2">
    <source>
        <dbReference type="ARBA" id="ARBA00004673"/>
    </source>
</evidence>
<keyword evidence="4 11" id="KW-0812">Transmembrane</keyword>
<dbReference type="RefSeq" id="XP_006690741.1">
    <property type="nucleotide sequence ID" value="XM_006690678.1"/>
</dbReference>
<evidence type="ECO:0000256" key="3">
    <source>
        <dbReference type="ARBA" id="ARBA00010514"/>
    </source>
</evidence>
<comment type="function">
    <text evidence="11">Component of the cytochrome c oxidase, the last enzyme in the mitochondrial electron transport chain which drives oxidative phosphorylation. The respiratory chain contains 3 multisubunit complexes succinate dehydrogenase (complex II, CII), ubiquinol-cytochrome c oxidoreductase (cytochrome b-c1 complex, complex III, CIII) and cytochrome c oxidase (complex IV, CIV), that cooperate to transfer electrons derived from NADH and succinate to molecular oxygen, creating an electrochemical gradient over the inner membrane that drives transmembrane transport and the ATP synthase. Cytochrome c oxidase is the component of the respiratory chain that catalyzes the reduction of oxygen to water. Electrons originating from reduced cytochrome c in the intermembrane space (IMS) are transferred via the dinuclear copper A center (CU(A)) of subunit 2 and heme A of subunit 1 to the active site in subunit 1, a binuclear center (BNC) formed by heme A3 and copper B (CU(B)). The BNC reduces molecular oxygen to 2 water molecules using 4 electrons from cytochrome c in the IMS and 4 protons from the mitochondrial matrix.</text>
</comment>
<evidence type="ECO:0000256" key="10">
    <source>
        <dbReference type="ARBA" id="ARBA00071004"/>
    </source>
</evidence>
<dbReference type="UniPathway" id="UPA00705"/>
<dbReference type="AlphaFoldDB" id="G0RZ71"/>
<accession>G0RZ71</accession>
<keyword evidence="13" id="KW-1185">Reference proteome</keyword>
<dbReference type="EMBL" id="GL988032">
    <property type="protein sequence ID" value="EGS23499.1"/>
    <property type="molecule type" value="Genomic_DNA"/>
</dbReference>
<evidence type="ECO:0000256" key="9">
    <source>
        <dbReference type="ARBA" id="ARBA00023136"/>
    </source>
</evidence>
<comment type="similarity">
    <text evidence="3 11">Belongs to the cytochrome c oxidase VIIc family.</text>
</comment>
<protein>
    <recommendedName>
        <fullName evidence="10 11">Cytochrome c oxidase subunit 8, mitochondrial</fullName>
    </recommendedName>
    <alternativeName>
        <fullName evidence="11">Cytochrome c oxidase polypeptide VIII</fullName>
    </alternativeName>
</protein>
<evidence type="ECO:0000256" key="5">
    <source>
        <dbReference type="ARBA" id="ARBA00022792"/>
    </source>
</evidence>
<dbReference type="OMA" id="RSKWFGA"/>
<dbReference type="Pfam" id="PF02935">
    <property type="entry name" value="COX7C"/>
    <property type="match status" value="1"/>
</dbReference>
<dbReference type="InterPro" id="IPR036636">
    <property type="entry name" value="COX7C/Cox8_sf"/>
</dbReference>
<comment type="subunit">
    <text evidence="11">Component of the cytochrome c oxidase (complex IV, CIV), a multisubunit enzyme composed of a catalytic core of 3 subunits and several supernumerary subunits. The complex exists as a monomer or a dimer and forms supercomplexes (SCs) in the inner mitochondrial membrane with ubiquinol-cytochrome c oxidoreductase (cytochrome b-c1 complex, complex III, CIII).</text>
</comment>
<dbReference type="KEGG" id="cthr:CTHT_0001920"/>
<reference evidence="12 13" key="1">
    <citation type="journal article" date="2011" name="Cell">
        <title>Insight into structure and assembly of the nuclear pore complex by utilizing the genome of a eukaryotic thermophile.</title>
        <authorList>
            <person name="Amlacher S."/>
            <person name="Sarges P."/>
            <person name="Flemming D."/>
            <person name="van Noort V."/>
            <person name="Kunze R."/>
            <person name="Devos D.P."/>
            <person name="Arumugam M."/>
            <person name="Bork P."/>
            <person name="Hurt E."/>
        </authorList>
    </citation>
    <scope>NUCLEOTIDE SEQUENCE [LARGE SCALE GENOMIC DNA]</scope>
    <source>
        <strain evidence="13">DSM 1495 / CBS 144.50 / IMI 039719</strain>
    </source>
</reference>
<dbReference type="Proteomes" id="UP000008066">
    <property type="component" value="Unassembled WGS sequence"/>
</dbReference>
<evidence type="ECO:0000256" key="1">
    <source>
        <dbReference type="ARBA" id="ARBA00004434"/>
    </source>
</evidence>
<comment type="subcellular location">
    <subcellularLocation>
        <location evidence="1 11">Mitochondrion inner membrane</location>
        <topology evidence="1 11">Single-pass membrane protein</topology>
    </subcellularLocation>
</comment>
<keyword evidence="8 11" id="KW-0496">Mitochondrion</keyword>
<sequence>MIAARAAVRSTTQAVVARRAFTTTRVRLSSPYHYPEGPYSNLPFDPRKKGFAWKYWTFCFVGFFTPFGIAFFQLNHPAKN</sequence>
<evidence type="ECO:0000256" key="6">
    <source>
        <dbReference type="ARBA" id="ARBA00022946"/>
    </source>
</evidence>
<keyword evidence="6 11" id="KW-0809">Transit peptide</keyword>
<keyword evidence="7 11" id="KW-1133">Transmembrane helix</keyword>
<organism evidence="13">
    <name type="scientific">Chaetomium thermophilum (strain DSM 1495 / CBS 144.50 / IMI 039719)</name>
    <name type="common">Thermochaetoides thermophila</name>
    <dbReference type="NCBI Taxonomy" id="759272"/>
    <lineage>
        <taxon>Eukaryota</taxon>
        <taxon>Fungi</taxon>
        <taxon>Dikarya</taxon>
        <taxon>Ascomycota</taxon>
        <taxon>Pezizomycotina</taxon>
        <taxon>Sordariomycetes</taxon>
        <taxon>Sordariomycetidae</taxon>
        <taxon>Sordariales</taxon>
        <taxon>Chaetomiaceae</taxon>
        <taxon>Thermochaetoides</taxon>
    </lineage>
</organism>
<dbReference type="FunFam" id="4.10.49.10:FF:000001">
    <property type="entry name" value="Cytochrome c oxidase subunit 7C"/>
    <property type="match status" value="1"/>
</dbReference>
<evidence type="ECO:0000313" key="13">
    <source>
        <dbReference type="Proteomes" id="UP000008066"/>
    </source>
</evidence>
<dbReference type="HOGENOM" id="CLU_147541_0_2_1"/>
<proteinExistence type="inferred from homology"/>
<evidence type="ECO:0000256" key="11">
    <source>
        <dbReference type="RuleBase" id="RU368123"/>
    </source>
</evidence>
<feature type="transmembrane region" description="Helical" evidence="11">
    <location>
        <begin position="55"/>
        <end position="74"/>
    </location>
</feature>
<evidence type="ECO:0000256" key="4">
    <source>
        <dbReference type="ARBA" id="ARBA00022692"/>
    </source>
</evidence>
<keyword evidence="5 11" id="KW-0999">Mitochondrion inner membrane</keyword>
<dbReference type="PANTHER" id="PTHR13313">
    <property type="entry name" value="CYTOCHROME C OXIDASE SUBUNIT VIIC"/>
    <property type="match status" value="1"/>
</dbReference>
<evidence type="ECO:0000313" key="12">
    <source>
        <dbReference type="EMBL" id="EGS23499.1"/>
    </source>
</evidence>
<name>G0RZ71_CHATD</name>
<evidence type="ECO:0000256" key="8">
    <source>
        <dbReference type="ARBA" id="ARBA00023128"/>
    </source>
</evidence>
<dbReference type="GO" id="GO:0005743">
    <property type="term" value="C:mitochondrial inner membrane"/>
    <property type="evidence" value="ECO:0007669"/>
    <property type="project" value="UniProtKB-SubCell"/>
</dbReference>
<dbReference type="STRING" id="759272.G0RZ71"/>
<dbReference type="PANTHER" id="PTHR13313:SF0">
    <property type="entry name" value="CYTOCHROME C OXIDASE SUBUNIT 7C, MITOCHONDRIAL"/>
    <property type="match status" value="1"/>
</dbReference>
<dbReference type="InterPro" id="IPR004202">
    <property type="entry name" value="COX7C/Cox8"/>
</dbReference>
<comment type="pathway">
    <text evidence="2 11">Energy metabolism; oxidative phosphorylation.</text>
</comment>
<dbReference type="GO" id="GO:0006123">
    <property type="term" value="P:mitochondrial electron transport, cytochrome c to oxygen"/>
    <property type="evidence" value="ECO:0007669"/>
    <property type="project" value="UniProtKB-UniRule"/>
</dbReference>
<dbReference type="Gene3D" id="4.10.49.10">
    <property type="entry name" value="Cytochrome c oxidase subunit VIIc"/>
    <property type="match status" value="1"/>
</dbReference>
<gene>
    <name evidence="12" type="ORF">CTHT_0001920</name>
</gene>
<evidence type="ECO:0000256" key="7">
    <source>
        <dbReference type="ARBA" id="ARBA00022989"/>
    </source>
</evidence>